<proteinExistence type="predicted"/>
<protein>
    <submittedName>
        <fullName evidence="1">Putative secreted protein</fullName>
    </submittedName>
</protein>
<name>A0A2M4DQT0_ANODA</name>
<dbReference type="AlphaFoldDB" id="A0A2M4DQT0"/>
<sequence>MLPLLLLLLLLLLFLPALFLLFLLFLLLFRSFVWPFVDAPPTTFAMGWLLELPIEPQEWCPVEVVVPGR</sequence>
<organism evidence="1">
    <name type="scientific">Anopheles darlingi</name>
    <name type="common">Mosquito</name>
    <dbReference type="NCBI Taxonomy" id="43151"/>
    <lineage>
        <taxon>Eukaryota</taxon>
        <taxon>Metazoa</taxon>
        <taxon>Ecdysozoa</taxon>
        <taxon>Arthropoda</taxon>
        <taxon>Hexapoda</taxon>
        <taxon>Insecta</taxon>
        <taxon>Pterygota</taxon>
        <taxon>Neoptera</taxon>
        <taxon>Endopterygota</taxon>
        <taxon>Diptera</taxon>
        <taxon>Nematocera</taxon>
        <taxon>Culicoidea</taxon>
        <taxon>Culicidae</taxon>
        <taxon>Anophelinae</taxon>
        <taxon>Anopheles</taxon>
    </lineage>
</organism>
<evidence type="ECO:0000313" key="1">
    <source>
        <dbReference type="EMBL" id="MBW79881.1"/>
    </source>
</evidence>
<reference evidence="1" key="1">
    <citation type="submission" date="2018-01" db="EMBL/GenBank/DDBJ databases">
        <title>An insight into the sialome of Amazonian anophelines.</title>
        <authorList>
            <person name="Ribeiro J.M."/>
            <person name="Scarpassa V."/>
            <person name="Calvo E."/>
        </authorList>
    </citation>
    <scope>NUCLEOTIDE SEQUENCE</scope>
</reference>
<accession>A0A2M4DQT0</accession>
<dbReference type="EMBL" id="GGFL01015703">
    <property type="protein sequence ID" value="MBW79881.1"/>
    <property type="molecule type" value="Transcribed_RNA"/>
</dbReference>